<dbReference type="RefSeq" id="WP_064122242.1">
    <property type="nucleotide sequence ID" value="NZ_CP015243.1"/>
</dbReference>
<dbReference type="PANTHER" id="PTHR10655:SF17">
    <property type="entry name" value="LYSOPHOSPHOLIPASE-LIKE PROTEIN 1"/>
    <property type="match status" value="1"/>
</dbReference>
<proteinExistence type="inferred from homology"/>
<dbReference type="PANTHER" id="PTHR10655">
    <property type="entry name" value="LYSOPHOSPHOLIPASE-RELATED"/>
    <property type="match status" value="1"/>
</dbReference>
<evidence type="ECO:0000259" key="3">
    <source>
        <dbReference type="Pfam" id="PF02230"/>
    </source>
</evidence>
<evidence type="ECO:0000313" key="4">
    <source>
        <dbReference type="EMBL" id="ANF57286.1"/>
    </source>
</evidence>
<protein>
    <submittedName>
        <fullName evidence="4">Phospholipase</fullName>
    </submittedName>
</protein>
<dbReference type="EMBL" id="CP015243">
    <property type="protein sequence ID" value="ANF57286.1"/>
    <property type="molecule type" value="Genomic_DNA"/>
</dbReference>
<dbReference type="AlphaFoldDB" id="A0A172YDV6"/>
<keyword evidence="2" id="KW-0378">Hydrolase</keyword>
<evidence type="ECO:0000256" key="2">
    <source>
        <dbReference type="ARBA" id="ARBA00022801"/>
    </source>
</evidence>
<gene>
    <name evidence="4" type="ORF">A5892_07270</name>
</gene>
<evidence type="ECO:0000256" key="1">
    <source>
        <dbReference type="ARBA" id="ARBA00006499"/>
    </source>
</evidence>
<sequence>MSQRLIICLHGVGSDGRDLAPFGELLARALPDTASESPNAPQPFGHGPGYQWFSLDGVTERDRSLRVERARDDFDRVVGELIESHGFASRLDQVALIGFSQGSIMALDAIASGRWPVGAVVAFAGRLATPEPLAPALSTSLLLVHGEADPVIPAIESQRAAERLGGLGVEVESHRLPGVAHTITQQGVQLATDFLATRFAQRLA</sequence>
<dbReference type="InterPro" id="IPR003140">
    <property type="entry name" value="PLipase/COase/thioEstase"/>
</dbReference>
<organism evidence="4 5">
    <name type="scientific">Halotalea alkalilenta</name>
    <dbReference type="NCBI Taxonomy" id="376489"/>
    <lineage>
        <taxon>Bacteria</taxon>
        <taxon>Pseudomonadati</taxon>
        <taxon>Pseudomonadota</taxon>
        <taxon>Gammaproteobacteria</taxon>
        <taxon>Oceanospirillales</taxon>
        <taxon>Halomonadaceae</taxon>
        <taxon>Halotalea</taxon>
    </lineage>
</organism>
<reference evidence="4 5" key="1">
    <citation type="submission" date="2016-04" db="EMBL/GenBank/DDBJ databases">
        <title>Complete Genome Sequence of Halotalea alkalilenta IHB B 13600.</title>
        <authorList>
            <person name="Swarnkar M.K."/>
            <person name="Sharma A."/>
            <person name="Kaushal K."/>
            <person name="Soni R."/>
            <person name="Rana S."/>
            <person name="Singh A.K."/>
            <person name="Gulati A."/>
        </authorList>
    </citation>
    <scope>NUCLEOTIDE SEQUENCE [LARGE SCALE GENOMIC DNA]</scope>
    <source>
        <strain evidence="4 5">IHB B 13600</strain>
    </source>
</reference>
<dbReference type="SUPFAM" id="SSF53474">
    <property type="entry name" value="alpha/beta-Hydrolases"/>
    <property type="match status" value="1"/>
</dbReference>
<keyword evidence="5" id="KW-1185">Reference proteome</keyword>
<dbReference type="KEGG" id="haa:A5892_07270"/>
<dbReference type="GO" id="GO:0016787">
    <property type="term" value="F:hydrolase activity"/>
    <property type="evidence" value="ECO:0007669"/>
    <property type="project" value="UniProtKB-KW"/>
</dbReference>
<dbReference type="Pfam" id="PF02230">
    <property type="entry name" value="Abhydrolase_2"/>
    <property type="match status" value="1"/>
</dbReference>
<dbReference type="InterPro" id="IPR029058">
    <property type="entry name" value="AB_hydrolase_fold"/>
</dbReference>
<dbReference type="Proteomes" id="UP000077875">
    <property type="component" value="Chromosome"/>
</dbReference>
<dbReference type="Gene3D" id="3.40.50.1820">
    <property type="entry name" value="alpha/beta hydrolase"/>
    <property type="match status" value="1"/>
</dbReference>
<dbReference type="InterPro" id="IPR050565">
    <property type="entry name" value="LYPA1-2/EST-like"/>
</dbReference>
<comment type="similarity">
    <text evidence="1">Belongs to the AB hydrolase superfamily. AB hydrolase 2 family.</text>
</comment>
<feature type="domain" description="Phospholipase/carboxylesterase/thioesterase" evidence="3">
    <location>
        <begin position="3"/>
        <end position="197"/>
    </location>
</feature>
<evidence type="ECO:0000313" key="5">
    <source>
        <dbReference type="Proteomes" id="UP000077875"/>
    </source>
</evidence>
<name>A0A172YDV6_9GAMM</name>
<dbReference type="STRING" id="376489.A5892_07270"/>
<accession>A0A172YDV6</accession>